<keyword evidence="3" id="KW-0804">Transcription</keyword>
<dbReference type="AlphaFoldDB" id="A0AAJ4TDL2"/>
<dbReference type="InterPro" id="IPR029016">
    <property type="entry name" value="GAF-like_dom_sf"/>
</dbReference>
<reference evidence="6" key="1">
    <citation type="submission" date="2020-02" db="EMBL/GenBank/DDBJ databases">
        <title>Unexpected conservation and global transmission of agrobacterial virulence plasmids.</title>
        <authorList>
            <person name="Weisberg A.J."/>
            <person name="Davis E.W. II"/>
            <person name="Tabima J.R."/>
            <person name="Belcher M.S."/>
            <person name="Miller M."/>
            <person name="Kuo C.-H."/>
            <person name="Loper J.E."/>
            <person name="Grunwald N.J."/>
            <person name="Putnam M.L."/>
            <person name="Chang J.H."/>
        </authorList>
    </citation>
    <scope>NUCLEOTIDE SEQUENCE</scope>
    <source>
        <strain evidence="6">Q15/94</strain>
        <plasmid evidence="6">pTiQ15_94</plasmid>
    </source>
</reference>
<dbReference type="InterPro" id="IPR000835">
    <property type="entry name" value="HTH_MarR-typ"/>
</dbReference>
<dbReference type="SUPFAM" id="SSF46785">
    <property type="entry name" value="Winged helix' DNA-binding domain"/>
    <property type="match status" value="1"/>
</dbReference>
<keyword evidence="2" id="KW-0238">DNA-binding</keyword>
<dbReference type="PANTHER" id="PTHR30136">
    <property type="entry name" value="HELIX-TURN-HELIX TRANSCRIPTIONAL REGULATOR, ICLR FAMILY"/>
    <property type="match status" value="1"/>
</dbReference>
<dbReference type="SMART" id="SM00346">
    <property type="entry name" value="HTH_ICLR"/>
    <property type="match status" value="1"/>
</dbReference>
<proteinExistence type="predicted"/>
<dbReference type="SUPFAM" id="SSF55781">
    <property type="entry name" value="GAF domain-like"/>
    <property type="match status" value="1"/>
</dbReference>
<evidence type="ECO:0000313" key="7">
    <source>
        <dbReference type="Proteomes" id="UP000663946"/>
    </source>
</evidence>
<dbReference type="InterPro" id="IPR036388">
    <property type="entry name" value="WH-like_DNA-bd_sf"/>
</dbReference>
<evidence type="ECO:0000256" key="1">
    <source>
        <dbReference type="ARBA" id="ARBA00023015"/>
    </source>
</evidence>
<evidence type="ECO:0000256" key="2">
    <source>
        <dbReference type="ARBA" id="ARBA00023125"/>
    </source>
</evidence>
<dbReference type="PROSITE" id="PS51078">
    <property type="entry name" value="ICLR_ED"/>
    <property type="match status" value="1"/>
</dbReference>
<dbReference type="GO" id="GO:0045892">
    <property type="term" value="P:negative regulation of DNA-templated transcription"/>
    <property type="evidence" value="ECO:0007669"/>
    <property type="project" value="TreeGrafter"/>
</dbReference>
<dbReference type="InterPro" id="IPR036390">
    <property type="entry name" value="WH_DNA-bd_sf"/>
</dbReference>
<evidence type="ECO:0000313" key="6">
    <source>
        <dbReference type="EMBL" id="QTG17234.1"/>
    </source>
</evidence>
<name>A0AAJ4TDL2_AGRTU</name>
<dbReference type="InterPro" id="IPR005471">
    <property type="entry name" value="Tscrpt_reg_IclR_N"/>
</dbReference>
<evidence type="ECO:0000259" key="4">
    <source>
        <dbReference type="PROSITE" id="PS51077"/>
    </source>
</evidence>
<dbReference type="InterPro" id="IPR050707">
    <property type="entry name" value="HTH_MetabolicPath_Reg"/>
</dbReference>
<accession>A0AAJ4TDL2</accession>
<dbReference type="EMBL" id="CP049220">
    <property type="protein sequence ID" value="QTG17234.1"/>
    <property type="molecule type" value="Genomic_DNA"/>
</dbReference>
<dbReference type="GO" id="GO:0003677">
    <property type="term" value="F:DNA binding"/>
    <property type="evidence" value="ECO:0007669"/>
    <property type="project" value="UniProtKB-KW"/>
</dbReference>
<dbReference type="Gene3D" id="1.10.10.10">
    <property type="entry name" value="Winged helix-like DNA-binding domain superfamily/Winged helix DNA-binding domain"/>
    <property type="match status" value="1"/>
</dbReference>
<dbReference type="Pfam" id="PF01614">
    <property type="entry name" value="IclR_C"/>
    <property type="match status" value="1"/>
</dbReference>
<dbReference type="PROSITE" id="PS51077">
    <property type="entry name" value="HTH_ICLR"/>
    <property type="match status" value="1"/>
</dbReference>
<keyword evidence="1" id="KW-0805">Transcription regulation</keyword>
<dbReference type="Gene3D" id="3.30.450.40">
    <property type="match status" value="1"/>
</dbReference>
<feature type="domain" description="IclR-ED" evidence="5">
    <location>
        <begin position="73"/>
        <end position="255"/>
    </location>
</feature>
<dbReference type="GO" id="GO:0003700">
    <property type="term" value="F:DNA-binding transcription factor activity"/>
    <property type="evidence" value="ECO:0007669"/>
    <property type="project" value="InterPro"/>
</dbReference>
<evidence type="ECO:0000256" key="3">
    <source>
        <dbReference type="ARBA" id="ARBA00023163"/>
    </source>
</evidence>
<protein>
    <submittedName>
        <fullName evidence="6">IclR family transcriptional regulator</fullName>
    </submittedName>
</protein>
<organism evidence="6 7">
    <name type="scientific">Agrobacterium tumefaciens</name>
    <dbReference type="NCBI Taxonomy" id="358"/>
    <lineage>
        <taxon>Bacteria</taxon>
        <taxon>Pseudomonadati</taxon>
        <taxon>Pseudomonadota</taxon>
        <taxon>Alphaproteobacteria</taxon>
        <taxon>Hyphomicrobiales</taxon>
        <taxon>Rhizobiaceae</taxon>
        <taxon>Rhizobium/Agrobacterium group</taxon>
        <taxon>Agrobacterium</taxon>
        <taxon>Agrobacterium tumefaciens complex</taxon>
    </lineage>
</organism>
<keyword evidence="6" id="KW-0614">Plasmid</keyword>
<gene>
    <name evidence="6" type="ORF">G6M86_28585</name>
</gene>
<evidence type="ECO:0000259" key="5">
    <source>
        <dbReference type="PROSITE" id="PS51078"/>
    </source>
</evidence>
<sequence>MNEKKVEGAQVIGKAIAMVKYVSFAGPDGAKVKDIASELGMSVPTVYRIAKAFEKNGWLERLDNKMSLRLGIELFEIGIKAADAAGIRSLARSSLLRLSEEVGATVFLMCRNDMRVIVVDRVWVGQNLSTLTDNVGSTMPMGIGAGSIAILSCVPPDEAHLVIEANGSAYAEFGVDPAEVRVEIEAARGDGYAETHDTLKIGLSAVAMPIRSPNGSSATAVTVNLQTESLTAARKARIVDLLKMEVDRIEKAIRA</sequence>
<dbReference type="RefSeq" id="WP_333722823.1">
    <property type="nucleotide sequence ID" value="NZ_CP049220.1"/>
</dbReference>
<geneLocation type="plasmid" evidence="6 7">
    <name>pTiQ15_94</name>
</geneLocation>
<dbReference type="Proteomes" id="UP000663946">
    <property type="component" value="Plasmid pTiQ15_94"/>
</dbReference>
<dbReference type="PANTHER" id="PTHR30136:SF39">
    <property type="entry name" value="TRANSCRIPTIONAL REGULATORY PROTEIN"/>
    <property type="match status" value="1"/>
</dbReference>
<feature type="domain" description="HTH iclR-type" evidence="4">
    <location>
        <begin position="9"/>
        <end position="72"/>
    </location>
</feature>
<dbReference type="InterPro" id="IPR014757">
    <property type="entry name" value="Tscrpt_reg_IclR_C"/>
</dbReference>
<dbReference type="Pfam" id="PF01047">
    <property type="entry name" value="MarR"/>
    <property type="match status" value="1"/>
</dbReference>